<evidence type="ECO:0000313" key="7">
    <source>
        <dbReference type="Proteomes" id="UP001107558"/>
    </source>
</evidence>
<dbReference type="InterPro" id="IPR050091">
    <property type="entry name" value="PKS_NRPS_Biosynth_Enz"/>
</dbReference>
<name>A0A9J6BBS0_POLVA</name>
<protein>
    <submittedName>
        <fullName evidence="6">Uncharacterized protein</fullName>
    </submittedName>
</protein>
<dbReference type="GO" id="GO:0004315">
    <property type="term" value="F:3-oxoacyl-[acyl-carrier-protein] synthase activity"/>
    <property type="evidence" value="ECO:0007669"/>
    <property type="project" value="InterPro"/>
</dbReference>
<dbReference type="Pfam" id="PF00698">
    <property type="entry name" value="Acyl_transf_1"/>
    <property type="match status" value="1"/>
</dbReference>
<dbReference type="Pfam" id="PF00109">
    <property type="entry name" value="ketoacyl-synt"/>
    <property type="match status" value="1"/>
</dbReference>
<dbReference type="InterPro" id="IPR042104">
    <property type="entry name" value="PKS_dehydratase_sf"/>
</dbReference>
<sequence length="2051" mass="233399">MSEKCDDVVVTGIAGRFPKSRNIKEFSENLFNKVDMTDDKEVHWKYILENIPMRSGKITDIDKFDASFFSMMNNQAKFTDPQLRILFEHVYEAILDAGISPQSLIGSNTGVIIGCSMSEAMISYTKGTYVAENGVATYNNGPFFLASKISYTFGFRGPALIIDTACSSAASALNCAFKYMKQNECDAAVVAGSHLNLSPRMFVEFSGLNVLSPDGISKVFDEDSKGFVRSDTISAVFLQKRKDAKRIYAQIVHSLSNNDGFKHEGILLPSKEVQQLLMENLYKEANIDPNEINYFEAHATGTFKGDFQEIEAVDEVFCKKNCQNKLTIGSVKSNMGHSEAASAMASLAKILIAFENGKFPPNINLYKLRNDIPAFVEGRIKVANDAVPLISEYISMNSFGFGGYNVHLLFKRNSKEKIINNYGEMERMVLWSGRTEDAVHLIFDDITSQSLDIEYIALLQNTQILTPNTNCYRGFGMFKNSEENAICIDRNVQKFDGTRRKIVFAYAGMGSQWYKMGQDLMTIQLFASSIEKCHEILLENGIDLKSILNSNDENIYENVLNSYVGIISIQIALTDVLHTLNIKPDFIVGHSVGEIACAYADGCLTMKEALKIAYLRAKITLDFNINGGAMAVVGMSCEELEKVLPYEIDIACYNTKELQTISGNKKEICEFVDELKSQNIFAKEIECAGVPFHSRHISVVAEKFEQNLQDLLKTPKMRSQKWITSTYNQENEQNKICGIKYQIDNVKNPVYFDKALENLPKNSLIIEISPHGLLKSFFKFSSNEIIYERLMNKTSISHKDFFMQSIGKIFQHGVDLDVSKFYPAIEFPVSRGTSMISPIIKWNHQDSHFVPIFDHDFELSRCSKIINFKSPKFSYVYDHVIDGKAVIPAVFWIHNIWKYFAALCERKWFETKIILEKVECVQIAYPDQEVKMTLNMNRKTGNVEVHCNNNLVMKAIAKCDDNLQIDEIENFKHSDDGVVLTKNVFYKFVRIRGYHYKEKFQLVHEISNELKGKVKWDNNWATFADTLFQIMIINNNFLNQIGLPKKIEKISFDPIVHNKIIERLKIDNQSEILVPIEGSYDLGTIKCGGVEMYEPSLIMINRQEQKNLTHEFYKFISFENDHNNFQLSDALKIFTTIMIDRNPKQTFNLIEINDGGSDFWAPILEIQSRLLHNIFNIKVLTKTEQKINNVEVITDQDVSMFNNIDVIYTKHKLNDIEFIEKISKALCKDGIFITLEEFNVKKCNEKIEILSELNLESNQRLIMTRIKKEEMQIKPIIFKITPIMSNWLENLQHEIQKLSKQIDNTILLYSQEPNVGLLGFYNCLRLEFPEINILCFIIDDKNAPEFDIENSFYKKQLLKGFKKNILKNNQWGMFCHVNTNFSIEPLPYKGQCFANYNRRGNINTLKWHQGPLTVIDSQVNSDLIKIQYVALNFKDIVYAYGYIPDGLNLMKECSLGLELGGIRINTGKKVAIMTRNIAGITSYFDASAKNNAIILEIDNELELVDVTSSLLIYFTVYYSFFYATKIEKGKSILIHSGAGGVGQAALYTAFANDLEVFTTVGTEEKKKFLLENFPKLKPENIGNSRNTSFYKMIMTQTKGRGVDYVLNSLSGDKMIASLDCVAENGCFLEIGQADIMLGTKIDVKFLEKNILIKSVRADLMDFSKIPKALFYEILQDIKAEKIKPPSRTVFNANDVVKAFQHMSTGNHIGKVMLKIRENLNDEETLPISVTPRFYCNPDRSYIIVGGLGGLGLEFSEWLIGRKCRKLIFNSRRGISNQYQLFKINYWKSLGVKIIINTSDVTTEAGCKELIKAANSLGDVDGIFNFAAIIKDGLFTNQTLETFNQTMIPKAIITKYLHELSLKLCPKLRHFVVYSSMSCGKGTAGQTNYGMANSIMEEIILKRYEMGLSAKVMQWGPIADVGLLENMMGQTEGSKYNFKIPTQSLGSFLEYHDHLLLYPEPIVACAVYNTNKKLYEGKKGFIEIIMNLFNIEDRSSFSMNLTFSQLGVDSLAGIEIQNRIEREFGVNFTIQELRSMTLGEIETRIEKERKNL</sequence>
<gene>
    <name evidence="6" type="ORF">PVAND_015118</name>
</gene>
<dbReference type="InterPro" id="IPR016035">
    <property type="entry name" value="Acyl_Trfase/lysoPLipase"/>
</dbReference>
<dbReference type="InterPro" id="IPR014043">
    <property type="entry name" value="Acyl_transferase_dom"/>
</dbReference>
<dbReference type="SUPFAM" id="SSF50129">
    <property type="entry name" value="GroES-like"/>
    <property type="match status" value="1"/>
</dbReference>
<proteinExistence type="predicted"/>
<keyword evidence="1" id="KW-0596">Phosphopantetheine</keyword>
<dbReference type="InterPro" id="IPR014031">
    <property type="entry name" value="Ketoacyl_synth_C"/>
</dbReference>
<dbReference type="Proteomes" id="UP001107558">
    <property type="component" value="Chromosome 4"/>
</dbReference>
<dbReference type="Pfam" id="PF16197">
    <property type="entry name" value="KAsynt_C_assoc"/>
    <property type="match status" value="1"/>
</dbReference>
<dbReference type="InterPro" id="IPR016039">
    <property type="entry name" value="Thiolase-like"/>
</dbReference>
<dbReference type="InterPro" id="IPR001227">
    <property type="entry name" value="Ac_transferase_dom_sf"/>
</dbReference>
<dbReference type="Pfam" id="PF13602">
    <property type="entry name" value="ADH_zinc_N_2"/>
    <property type="match status" value="1"/>
</dbReference>
<dbReference type="InterPro" id="IPR032821">
    <property type="entry name" value="PKS_assoc"/>
</dbReference>
<dbReference type="Gene3D" id="3.30.70.3290">
    <property type="match status" value="1"/>
</dbReference>
<dbReference type="Gene3D" id="3.10.129.110">
    <property type="entry name" value="Polyketide synthase dehydratase"/>
    <property type="match status" value="1"/>
</dbReference>
<reference evidence="6" key="1">
    <citation type="submission" date="2021-03" db="EMBL/GenBank/DDBJ databases">
        <title>Chromosome level genome of the anhydrobiotic midge Polypedilum vanderplanki.</title>
        <authorList>
            <person name="Yoshida Y."/>
            <person name="Kikawada T."/>
            <person name="Gusev O."/>
        </authorList>
    </citation>
    <scope>NUCLEOTIDE SEQUENCE</scope>
    <source>
        <strain evidence="6">NIAS01</strain>
        <tissue evidence="6">Whole body or cell culture</tissue>
    </source>
</reference>
<evidence type="ECO:0000259" key="5">
    <source>
        <dbReference type="PROSITE" id="PS52004"/>
    </source>
</evidence>
<dbReference type="SUPFAM" id="SSF53901">
    <property type="entry name" value="Thiolase-like"/>
    <property type="match status" value="1"/>
</dbReference>
<dbReference type="SUPFAM" id="SSF51735">
    <property type="entry name" value="NAD(P)-binding Rossmann-fold domains"/>
    <property type="match status" value="2"/>
</dbReference>
<dbReference type="InterPro" id="IPR013968">
    <property type="entry name" value="PKS_KR"/>
</dbReference>
<dbReference type="SUPFAM" id="SSF55048">
    <property type="entry name" value="Probable ACP-binding domain of malonyl-CoA ACP transacylase"/>
    <property type="match status" value="1"/>
</dbReference>
<evidence type="ECO:0000256" key="3">
    <source>
        <dbReference type="ARBA" id="ARBA00022679"/>
    </source>
</evidence>
<evidence type="ECO:0000313" key="6">
    <source>
        <dbReference type="EMBL" id="KAG5667119.1"/>
    </source>
</evidence>
<dbReference type="EMBL" id="JADBJN010000004">
    <property type="protein sequence ID" value="KAG5667119.1"/>
    <property type="molecule type" value="Genomic_DNA"/>
</dbReference>
<dbReference type="SUPFAM" id="SSF52151">
    <property type="entry name" value="FabD/lysophospholipase-like"/>
    <property type="match status" value="1"/>
</dbReference>
<dbReference type="InterPro" id="IPR020841">
    <property type="entry name" value="PKS_Beta-ketoAc_synthase_dom"/>
</dbReference>
<dbReference type="Gene3D" id="3.40.50.720">
    <property type="entry name" value="NAD(P)-binding Rossmann-like Domain"/>
    <property type="match status" value="1"/>
</dbReference>
<evidence type="ECO:0000256" key="1">
    <source>
        <dbReference type="ARBA" id="ARBA00022450"/>
    </source>
</evidence>
<dbReference type="Gene3D" id="3.90.180.10">
    <property type="entry name" value="Medium-chain alcohol dehydrogenases, catalytic domain"/>
    <property type="match status" value="1"/>
</dbReference>
<dbReference type="InterPro" id="IPR009081">
    <property type="entry name" value="PP-bd_ACP"/>
</dbReference>
<dbReference type="InterPro" id="IPR018201">
    <property type="entry name" value="Ketoacyl_synth_AS"/>
</dbReference>
<dbReference type="Gene3D" id="3.40.366.10">
    <property type="entry name" value="Malonyl-Coenzyme A Acyl Carrier Protein, domain 2"/>
    <property type="match status" value="1"/>
</dbReference>
<dbReference type="Pfam" id="PF02801">
    <property type="entry name" value="Ketoacyl-synt_C"/>
    <property type="match status" value="1"/>
</dbReference>
<dbReference type="Gene3D" id="1.10.1200.10">
    <property type="entry name" value="ACP-like"/>
    <property type="match status" value="1"/>
</dbReference>
<dbReference type="SUPFAM" id="SSF47336">
    <property type="entry name" value="ACP-like"/>
    <property type="match status" value="1"/>
</dbReference>
<dbReference type="Pfam" id="PF00550">
    <property type="entry name" value="PP-binding"/>
    <property type="match status" value="1"/>
</dbReference>
<dbReference type="PROSITE" id="PS52004">
    <property type="entry name" value="KS3_2"/>
    <property type="match status" value="1"/>
</dbReference>
<dbReference type="InterPro" id="IPR011032">
    <property type="entry name" value="GroES-like_sf"/>
</dbReference>
<feature type="domain" description="Ketosynthase family 3 (KS3)" evidence="5">
    <location>
        <begin position="5"/>
        <end position="412"/>
    </location>
</feature>
<dbReference type="CDD" id="cd00833">
    <property type="entry name" value="PKS"/>
    <property type="match status" value="1"/>
</dbReference>
<dbReference type="PANTHER" id="PTHR43775:SF23">
    <property type="entry name" value="FATTY ACID SYNTHASE 3"/>
    <property type="match status" value="1"/>
</dbReference>
<dbReference type="SMART" id="SM00829">
    <property type="entry name" value="PKS_ER"/>
    <property type="match status" value="1"/>
</dbReference>
<dbReference type="SMART" id="SM00825">
    <property type="entry name" value="PKS_KS"/>
    <property type="match status" value="1"/>
</dbReference>
<dbReference type="InterPro" id="IPR014030">
    <property type="entry name" value="Ketoacyl_synth_N"/>
</dbReference>
<dbReference type="GO" id="GO:0004312">
    <property type="term" value="F:fatty acid synthase activity"/>
    <property type="evidence" value="ECO:0007669"/>
    <property type="project" value="TreeGrafter"/>
</dbReference>
<feature type="domain" description="Carrier" evidence="4">
    <location>
        <begin position="1971"/>
        <end position="2051"/>
    </location>
</feature>
<comment type="caution">
    <text evidence="6">The sequence shown here is derived from an EMBL/GenBank/DDBJ whole genome shotgun (WGS) entry which is preliminary data.</text>
</comment>
<organism evidence="6 7">
    <name type="scientific">Polypedilum vanderplanki</name>
    <name type="common">Sleeping chironomid midge</name>
    <dbReference type="NCBI Taxonomy" id="319348"/>
    <lineage>
        <taxon>Eukaryota</taxon>
        <taxon>Metazoa</taxon>
        <taxon>Ecdysozoa</taxon>
        <taxon>Arthropoda</taxon>
        <taxon>Hexapoda</taxon>
        <taxon>Insecta</taxon>
        <taxon>Pterygota</taxon>
        <taxon>Neoptera</taxon>
        <taxon>Endopterygota</taxon>
        <taxon>Diptera</taxon>
        <taxon>Nematocera</taxon>
        <taxon>Chironomoidea</taxon>
        <taxon>Chironomidae</taxon>
        <taxon>Chironominae</taxon>
        <taxon>Polypedilum</taxon>
        <taxon>Polypedilum</taxon>
    </lineage>
</organism>
<dbReference type="SMART" id="SM00827">
    <property type="entry name" value="PKS_AT"/>
    <property type="match status" value="1"/>
</dbReference>
<dbReference type="Pfam" id="PF21149">
    <property type="entry name" value="FAS_pseudo-KR"/>
    <property type="match status" value="1"/>
</dbReference>
<dbReference type="InterPro" id="IPR020843">
    <property type="entry name" value="ER"/>
</dbReference>
<dbReference type="InterPro" id="IPR036736">
    <property type="entry name" value="ACP-like_sf"/>
</dbReference>
<dbReference type="Gene3D" id="3.40.47.10">
    <property type="match status" value="1"/>
</dbReference>
<dbReference type="SMART" id="SM00822">
    <property type="entry name" value="PKS_KR"/>
    <property type="match status" value="1"/>
</dbReference>
<dbReference type="Pfam" id="PF08659">
    <property type="entry name" value="KR"/>
    <property type="match status" value="1"/>
</dbReference>
<dbReference type="GO" id="GO:0006633">
    <property type="term" value="P:fatty acid biosynthetic process"/>
    <property type="evidence" value="ECO:0007669"/>
    <property type="project" value="InterPro"/>
</dbReference>
<dbReference type="PROSITE" id="PS50075">
    <property type="entry name" value="CARRIER"/>
    <property type="match status" value="1"/>
</dbReference>
<dbReference type="InterPro" id="IPR016036">
    <property type="entry name" value="Malonyl_transacylase_ACP-bd"/>
</dbReference>
<keyword evidence="3" id="KW-0808">Transferase</keyword>
<keyword evidence="2" id="KW-0597">Phosphoprotein</keyword>
<dbReference type="PROSITE" id="PS00606">
    <property type="entry name" value="KS3_1"/>
    <property type="match status" value="1"/>
</dbReference>
<keyword evidence="7" id="KW-1185">Reference proteome</keyword>
<accession>A0A9J6BBS0</accession>
<evidence type="ECO:0000256" key="2">
    <source>
        <dbReference type="ARBA" id="ARBA00022553"/>
    </source>
</evidence>
<dbReference type="InterPro" id="IPR057326">
    <property type="entry name" value="KR_dom"/>
</dbReference>
<evidence type="ECO:0000259" key="4">
    <source>
        <dbReference type="PROSITE" id="PS50075"/>
    </source>
</evidence>
<dbReference type="CDD" id="cd05195">
    <property type="entry name" value="enoyl_red"/>
    <property type="match status" value="1"/>
</dbReference>
<dbReference type="PANTHER" id="PTHR43775">
    <property type="entry name" value="FATTY ACID SYNTHASE"/>
    <property type="match status" value="1"/>
</dbReference>
<dbReference type="OrthoDB" id="6432380at2759"/>
<dbReference type="GO" id="GO:0016491">
    <property type="term" value="F:oxidoreductase activity"/>
    <property type="evidence" value="ECO:0007669"/>
    <property type="project" value="InterPro"/>
</dbReference>
<dbReference type="InterPro" id="IPR049391">
    <property type="entry name" value="FAS_pseudo-KR"/>
</dbReference>
<dbReference type="InterPro" id="IPR036291">
    <property type="entry name" value="NAD(P)-bd_dom_sf"/>
</dbReference>